<accession>A0ABQ9Z1K5</accession>
<proteinExistence type="predicted"/>
<gene>
    <name evidence="1" type="ORF">OUZ56_011494</name>
</gene>
<protein>
    <submittedName>
        <fullName evidence="1">Uncharacterized protein</fullName>
    </submittedName>
</protein>
<organism evidence="1 2">
    <name type="scientific">Daphnia magna</name>
    <dbReference type="NCBI Taxonomy" id="35525"/>
    <lineage>
        <taxon>Eukaryota</taxon>
        <taxon>Metazoa</taxon>
        <taxon>Ecdysozoa</taxon>
        <taxon>Arthropoda</taxon>
        <taxon>Crustacea</taxon>
        <taxon>Branchiopoda</taxon>
        <taxon>Diplostraca</taxon>
        <taxon>Cladocera</taxon>
        <taxon>Anomopoda</taxon>
        <taxon>Daphniidae</taxon>
        <taxon>Daphnia</taxon>
    </lineage>
</organism>
<keyword evidence="2" id="KW-1185">Reference proteome</keyword>
<evidence type="ECO:0000313" key="1">
    <source>
        <dbReference type="EMBL" id="KAK4006340.1"/>
    </source>
</evidence>
<dbReference type="Proteomes" id="UP001234178">
    <property type="component" value="Unassembled WGS sequence"/>
</dbReference>
<dbReference type="EMBL" id="JAOYFB010000002">
    <property type="protein sequence ID" value="KAK4006340.1"/>
    <property type="molecule type" value="Genomic_DNA"/>
</dbReference>
<sequence>MNEDSNDSRLDEDKPRKIVKLVREIHELTLPSGDHLLHYDQIELLNKTNTYLEQENQLIKKKVNIGVTHDDQDTSKRTSKKIFKNTFVDAEDFTLHESDDENVIKVTKYGYTDKLITEWLKGAEHIERNNLWEDDQKIRFLSDRLTGEAIKCYEDYAEEQEYELK</sequence>
<evidence type="ECO:0000313" key="2">
    <source>
        <dbReference type="Proteomes" id="UP001234178"/>
    </source>
</evidence>
<comment type="caution">
    <text evidence="1">The sequence shown here is derived from an EMBL/GenBank/DDBJ whole genome shotgun (WGS) entry which is preliminary data.</text>
</comment>
<name>A0ABQ9Z1K5_9CRUS</name>
<reference evidence="1 2" key="1">
    <citation type="journal article" date="2023" name="Nucleic Acids Res.">
        <title>The hologenome of Daphnia magna reveals possible DNA methylation and microbiome-mediated evolution of the host genome.</title>
        <authorList>
            <person name="Chaturvedi A."/>
            <person name="Li X."/>
            <person name="Dhandapani V."/>
            <person name="Marshall H."/>
            <person name="Kissane S."/>
            <person name="Cuenca-Cambronero M."/>
            <person name="Asole G."/>
            <person name="Calvet F."/>
            <person name="Ruiz-Romero M."/>
            <person name="Marangio P."/>
            <person name="Guigo R."/>
            <person name="Rago D."/>
            <person name="Mirbahai L."/>
            <person name="Eastwood N."/>
            <person name="Colbourne J.K."/>
            <person name="Zhou J."/>
            <person name="Mallon E."/>
            <person name="Orsini L."/>
        </authorList>
    </citation>
    <scope>NUCLEOTIDE SEQUENCE [LARGE SCALE GENOMIC DNA]</scope>
    <source>
        <strain evidence="1">LRV0_1</strain>
    </source>
</reference>